<keyword evidence="2" id="KW-1185">Reference proteome</keyword>
<protein>
    <recommendedName>
        <fullName evidence="3">N-(5'-phosphoribosyl)anthranilate isomerase</fullName>
    </recommendedName>
</protein>
<dbReference type="eggNOG" id="ENOG5032YQN">
    <property type="taxonomic scope" value="Bacteria"/>
</dbReference>
<evidence type="ECO:0000313" key="1">
    <source>
        <dbReference type="EMBL" id="ENZ82856.1"/>
    </source>
</evidence>
<name>R0D2J7_CAUVI</name>
<dbReference type="PATRIC" id="fig|1292034.3.peg.1035"/>
<dbReference type="Proteomes" id="UP000013063">
    <property type="component" value="Unassembled WGS sequence"/>
</dbReference>
<accession>R0D2J7</accession>
<proteinExistence type="predicted"/>
<organism evidence="1 2">
    <name type="scientific">Caulobacter vibrioides OR37</name>
    <dbReference type="NCBI Taxonomy" id="1292034"/>
    <lineage>
        <taxon>Bacteria</taxon>
        <taxon>Pseudomonadati</taxon>
        <taxon>Pseudomonadota</taxon>
        <taxon>Alphaproteobacteria</taxon>
        <taxon>Caulobacterales</taxon>
        <taxon>Caulobacteraceae</taxon>
        <taxon>Caulobacter</taxon>
    </lineage>
</organism>
<comment type="caution">
    <text evidence="1">The sequence shown here is derived from an EMBL/GenBank/DDBJ whole genome shotgun (WGS) entry which is preliminary data.</text>
</comment>
<evidence type="ECO:0008006" key="3">
    <source>
        <dbReference type="Google" id="ProtNLM"/>
    </source>
</evidence>
<evidence type="ECO:0000313" key="2">
    <source>
        <dbReference type="Proteomes" id="UP000013063"/>
    </source>
</evidence>
<dbReference type="EMBL" id="APMP01000004">
    <property type="protein sequence ID" value="ENZ82856.1"/>
    <property type="molecule type" value="Genomic_DNA"/>
</dbReference>
<sequence length="68" mass="7777">MINPFIQRIFQSRQARNGGLVRRNIGWVNFLASMEQLEAEVRRRGFHMFVVGDQVLILCNSGGLQVVC</sequence>
<dbReference type="AlphaFoldDB" id="R0D2J7"/>
<gene>
    <name evidence="1" type="ORF">OR37_01050</name>
</gene>
<reference evidence="1 2" key="1">
    <citation type="journal article" date="2013" name="Genome Announc.">
        <title>Draft Genome Sequence for Caulobacter sp. Strain OR37, a Bacterium Tolerant to Heavy Metals.</title>
        <authorList>
            <person name="Utturkar S.M."/>
            <person name="Bollmann A."/>
            <person name="Brzoska R.M."/>
            <person name="Klingeman D.M."/>
            <person name="Epstein S.E."/>
            <person name="Palumbo A.V."/>
            <person name="Brown S.D."/>
        </authorList>
    </citation>
    <scope>NUCLEOTIDE SEQUENCE [LARGE SCALE GENOMIC DNA]</scope>
    <source>
        <strain evidence="1 2">OR37</strain>
    </source>
</reference>